<dbReference type="AlphaFoldDB" id="L8JLK3"/>
<gene>
    <name evidence="1" type="ORF">C900_04648</name>
</gene>
<keyword evidence="2" id="KW-1185">Reference proteome</keyword>
<dbReference type="Proteomes" id="UP000011135">
    <property type="component" value="Unassembled WGS sequence"/>
</dbReference>
<organism evidence="1 2">
    <name type="scientific">Fulvivirga imtechensis AK7</name>
    <dbReference type="NCBI Taxonomy" id="1237149"/>
    <lineage>
        <taxon>Bacteria</taxon>
        <taxon>Pseudomonadati</taxon>
        <taxon>Bacteroidota</taxon>
        <taxon>Cytophagia</taxon>
        <taxon>Cytophagales</taxon>
        <taxon>Fulvivirgaceae</taxon>
        <taxon>Fulvivirga</taxon>
    </lineage>
</organism>
<proteinExistence type="predicted"/>
<name>L8JLK3_9BACT</name>
<accession>L8JLK3</accession>
<evidence type="ECO:0000313" key="1">
    <source>
        <dbReference type="EMBL" id="ELR69801.1"/>
    </source>
</evidence>
<sequence>MKIRDLLATGSVRVSTSAEDQGILKDDVVIYDSCSSSASSVVNDGVMSFIHKIN</sequence>
<dbReference type="EMBL" id="AMZN01000068">
    <property type="protein sequence ID" value="ELR69801.1"/>
    <property type="molecule type" value="Genomic_DNA"/>
</dbReference>
<reference evidence="1 2" key="1">
    <citation type="submission" date="2012-12" db="EMBL/GenBank/DDBJ databases">
        <title>Genome assembly of Fulvivirga imtechensis AK7.</title>
        <authorList>
            <person name="Nupur N."/>
            <person name="Khatri I."/>
            <person name="Kumar R."/>
            <person name="Subramanian S."/>
            <person name="Pinnaka A."/>
        </authorList>
    </citation>
    <scope>NUCLEOTIDE SEQUENCE [LARGE SCALE GENOMIC DNA]</scope>
    <source>
        <strain evidence="1 2">AK7</strain>
    </source>
</reference>
<comment type="caution">
    <text evidence="1">The sequence shown here is derived from an EMBL/GenBank/DDBJ whole genome shotgun (WGS) entry which is preliminary data.</text>
</comment>
<protein>
    <submittedName>
        <fullName evidence="1">Uncharacterized protein</fullName>
    </submittedName>
</protein>
<evidence type="ECO:0000313" key="2">
    <source>
        <dbReference type="Proteomes" id="UP000011135"/>
    </source>
</evidence>